<feature type="chain" id="PRO_5032757159" evidence="1">
    <location>
        <begin position="26"/>
        <end position="162"/>
    </location>
</feature>
<keyword evidence="1" id="KW-0732">Signal</keyword>
<reference evidence="2" key="1">
    <citation type="submission" date="2019-11" db="EMBL/GenBank/DDBJ databases">
        <authorList>
            <person name="Liu Y."/>
            <person name="Hou J."/>
            <person name="Li T.-Q."/>
            <person name="Guan C.-H."/>
            <person name="Wu X."/>
            <person name="Wu H.-Z."/>
            <person name="Ling F."/>
            <person name="Zhang R."/>
            <person name="Shi X.-G."/>
            <person name="Ren J.-P."/>
            <person name="Chen E.-F."/>
            <person name="Sun J.-M."/>
        </authorList>
    </citation>
    <scope>NUCLEOTIDE SEQUENCE</scope>
    <source>
        <strain evidence="2">Adult_tree_wgs_1</strain>
        <tissue evidence="2">Leaves</tissue>
    </source>
</reference>
<keyword evidence="3" id="KW-1185">Reference proteome</keyword>
<evidence type="ECO:0000313" key="3">
    <source>
        <dbReference type="Proteomes" id="UP000626092"/>
    </source>
</evidence>
<gene>
    <name evidence="2" type="ORF">RHSIM_Rhsim03G0040800</name>
</gene>
<evidence type="ECO:0000313" key="2">
    <source>
        <dbReference type="EMBL" id="KAF7147942.1"/>
    </source>
</evidence>
<name>A0A834LRY3_RHOSS</name>
<evidence type="ECO:0000256" key="1">
    <source>
        <dbReference type="SAM" id="SignalP"/>
    </source>
</evidence>
<dbReference type="AlphaFoldDB" id="A0A834LRY3"/>
<accession>A0A834LRY3</accession>
<protein>
    <submittedName>
        <fullName evidence="2">Uncharacterized protein</fullName>
    </submittedName>
</protein>
<sequence>MVAAYPSNYLLLLLLLLLVIVVATASVAQATITIAGIEVSGVIVDGVSAYPANPTISVAGVNMSLSCDGGATTIGTRTLTGPIGAFKVGATTGNESKCAIYASPPVLSSELIVDLSVKLFGSELLVLEGQKVELVNGQIQVSEEAGSSIAAYTVAGPFVRVA</sequence>
<feature type="signal peptide" evidence="1">
    <location>
        <begin position="1"/>
        <end position="25"/>
    </location>
</feature>
<organism evidence="2 3">
    <name type="scientific">Rhododendron simsii</name>
    <name type="common">Sims's rhododendron</name>
    <dbReference type="NCBI Taxonomy" id="118357"/>
    <lineage>
        <taxon>Eukaryota</taxon>
        <taxon>Viridiplantae</taxon>
        <taxon>Streptophyta</taxon>
        <taxon>Embryophyta</taxon>
        <taxon>Tracheophyta</taxon>
        <taxon>Spermatophyta</taxon>
        <taxon>Magnoliopsida</taxon>
        <taxon>eudicotyledons</taxon>
        <taxon>Gunneridae</taxon>
        <taxon>Pentapetalae</taxon>
        <taxon>asterids</taxon>
        <taxon>Ericales</taxon>
        <taxon>Ericaceae</taxon>
        <taxon>Ericoideae</taxon>
        <taxon>Rhodoreae</taxon>
        <taxon>Rhododendron</taxon>
    </lineage>
</organism>
<dbReference type="Proteomes" id="UP000626092">
    <property type="component" value="Unassembled WGS sequence"/>
</dbReference>
<proteinExistence type="predicted"/>
<dbReference type="EMBL" id="WJXA01000003">
    <property type="protein sequence ID" value="KAF7147942.1"/>
    <property type="molecule type" value="Genomic_DNA"/>
</dbReference>
<comment type="caution">
    <text evidence="2">The sequence shown here is derived from an EMBL/GenBank/DDBJ whole genome shotgun (WGS) entry which is preliminary data.</text>
</comment>